<dbReference type="CDD" id="cd08862">
    <property type="entry name" value="SRPBCC_Smu440-like"/>
    <property type="match status" value="1"/>
</dbReference>
<dbReference type="InterPro" id="IPR023393">
    <property type="entry name" value="START-like_dom_sf"/>
</dbReference>
<dbReference type="Proteomes" id="UP000627838">
    <property type="component" value="Unassembled WGS sequence"/>
</dbReference>
<evidence type="ECO:0000313" key="1">
    <source>
        <dbReference type="EMBL" id="MBE1534966.1"/>
    </source>
</evidence>
<gene>
    <name evidence="1" type="ORF">H4W34_004799</name>
</gene>
<dbReference type="EMBL" id="JADBDZ010000001">
    <property type="protein sequence ID" value="MBE1534966.1"/>
    <property type="molecule type" value="Genomic_DNA"/>
</dbReference>
<comment type="caution">
    <text evidence="1">The sequence shown here is derived from an EMBL/GenBank/DDBJ whole genome shotgun (WGS) entry which is preliminary data.</text>
</comment>
<dbReference type="Gene3D" id="3.30.530.20">
    <property type="match status" value="1"/>
</dbReference>
<protein>
    <submittedName>
        <fullName evidence="1">Membrane protein</fullName>
    </submittedName>
</protein>
<name>A0ABR9JWL1_9ACTN</name>
<reference evidence="1 2" key="1">
    <citation type="submission" date="2020-10" db="EMBL/GenBank/DDBJ databases">
        <title>Sequencing the genomes of 1000 actinobacteria strains.</title>
        <authorList>
            <person name="Klenk H.-P."/>
        </authorList>
    </citation>
    <scope>NUCLEOTIDE SEQUENCE [LARGE SCALE GENOMIC DNA]</scope>
    <source>
        <strain evidence="1 2">DSM 46744</strain>
    </source>
</reference>
<accession>A0ABR9JWL1</accession>
<organism evidence="1 2">
    <name type="scientific">Actinomadura algeriensis</name>
    <dbReference type="NCBI Taxonomy" id="1679523"/>
    <lineage>
        <taxon>Bacteria</taxon>
        <taxon>Bacillati</taxon>
        <taxon>Actinomycetota</taxon>
        <taxon>Actinomycetes</taxon>
        <taxon>Streptosporangiales</taxon>
        <taxon>Thermomonosporaceae</taxon>
        <taxon>Actinomadura</taxon>
    </lineage>
</organism>
<proteinExistence type="predicted"/>
<dbReference type="InterPro" id="IPR019587">
    <property type="entry name" value="Polyketide_cyclase/dehydratase"/>
</dbReference>
<dbReference type="Pfam" id="PF10604">
    <property type="entry name" value="Polyketide_cyc2"/>
    <property type="match status" value="1"/>
</dbReference>
<keyword evidence="2" id="KW-1185">Reference proteome</keyword>
<evidence type="ECO:0000313" key="2">
    <source>
        <dbReference type="Proteomes" id="UP000627838"/>
    </source>
</evidence>
<dbReference type="RefSeq" id="WP_192761252.1">
    <property type="nucleotide sequence ID" value="NZ_JADBDZ010000001.1"/>
</dbReference>
<dbReference type="SUPFAM" id="SSF55961">
    <property type="entry name" value="Bet v1-like"/>
    <property type="match status" value="1"/>
</dbReference>
<sequence>MRFEITVDVAAPPERVWSVMADVERLPDLTPSMDGVELLDGPLRLSARARVRQPRLATAVWTVTEFTERESFAWESRAAGVTTTGGHFVRPAPDGGATLRLTLVQTGPLAPVIGLLFGRRARAYVTMEAHAVKKAAEAG</sequence>